<reference evidence="1" key="2">
    <citation type="submission" date="2020-09" db="EMBL/GenBank/DDBJ databases">
        <authorList>
            <person name="Sun Q."/>
            <person name="Zhou Y."/>
        </authorList>
    </citation>
    <scope>NUCLEOTIDE SEQUENCE</scope>
    <source>
        <strain evidence="1">CGMCC 1.15758</strain>
    </source>
</reference>
<comment type="caution">
    <text evidence="1">The sequence shown here is derived from an EMBL/GenBank/DDBJ whole genome shotgun (WGS) entry which is preliminary data.</text>
</comment>
<organism evidence="1 2">
    <name type="scientific">Cysteiniphilum litorale</name>
    <dbReference type="NCBI Taxonomy" id="2056700"/>
    <lineage>
        <taxon>Bacteria</taxon>
        <taxon>Pseudomonadati</taxon>
        <taxon>Pseudomonadota</taxon>
        <taxon>Gammaproteobacteria</taxon>
        <taxon>Thiotrichales</taxon>
        <taxon>Fastidiosibacteraceae</taxon>
        <taxon>Cysteiniphilum</taxon>
    </lineage>
</organism>
<proteinExistence type="predicted"/>
<protein>
    <submittedName>
        <fullName evidence="1">Uncharacterized protein</fullName>
    </submittedName>
</protein>
<evidence type="ECO:0000313" key="2">
    <source>
        <dbReference type="Proteomes" id="UP000636949"/>
    </source>
</evidence>
<dbReference type="AlphaFoldDB" id="A0A8J2Z3F0"/>
<reference evidence="1" key="1">
    <citation type="journal article" date="2014" name="Int. J. Syst. Evol. Microbiol.">
        <title>Complete genome sequence of Corynebacterium casei LMG S-19264T (=DSM 44701T), isolated from a smear-ripened cheese.</title>
        <authorList>
            <consortium name="US DOE Joint Genome Institute (JGI-PGF)"/>
            <person name="Walter F."/>
            <person name="Albersmeier A."/>
            <person name="Kalinowski J."/>
            <person name="Ruckert C."/>
        </authorList>
    </citation>
    <scope>NUCLEOTIDE SEQUENCE</scope>
    <source>
        <strain evidence="1">CGMCC 1.15758</strain>
    </source>
</reference>
<dbReference type="InterPro" id="IPR015943">
    <property type="entry name" value="WD40/YVTN_repeat-like_dom_sf"/>
</dbReference>
<dbReference type="EMBL" id="BMJS01000003">
    <property type="protein sequence ID" value="GGF90923.1"/>
    <property type="molecule type" value="Genomic_DNA"/>
</dbReference>
<gene>
    <name evidence="1" type="ORF">GCM10010995_05270</name>
</gene>
<dbReference type="OrthoDB" id="5623591at2"/>
<dbReference type="SUPFAM" id="SSF101908">
    <property type="entry name" value="Putative isomerase YbhE"/>
    <property type="match status" value="1"/>
</dbReference>
<sequence length="496" mass="56924">MTDYEFNMWFTYMLEQFIKMLMEYKPSSKRSENLYQCKMSYALALKDKLNNVKGDRDGEYSISHLLELVDFLRVNINNEALANSNTIANYLGYSSNLNKLHNEIKHVIIPYISRELMLNNDSLQIALNRAFLSTSDTMVFSKATMHAGAIRVLISYFTINNYGEFRKLCKGTFYKLPYLLSVKDKYIGFFATHRYSCYFANRFVPVAHGFSMRHDGKFIGHHWNKIFIFSLSRKGYISLEKTIEIPEVTSVQHMKQAVWGDRFIMIGNTNGRSKIFSLEQNGRVIIIGRLTNDLSYDAFLPITNNMLVVTTNTHQVGVVTIINNQKEMRLGEPLNSMIMEIARLDVERIVFSLLDDANLYLCRLDDLNNPISIGYIEDQEYPTAICVLRNGNIVIGSDKGTISLWKPSSNKEDRVDKIQSVESHVRKIIELPNGRIVAQYAWTKIKILSLSNKDDWMYLCSDCFELIVSPVGDIIVCTNDGVFKVWLLSLKHGGAI</sequence>
<name>A0A8J2Z3F0_9GAMM</name>
<dbReference type="Proteomes" id="UP000636949">
    <property type="component" value="Unassembled WGS sequence"/>
</dbReference>
<dbReference type="Gene3D" id="2.130.10.10">
    <property type="entry name" value="YVTN repeat-like/Quinoprotein amine dehydrogenase"/>
    <property type="match status" value="1"/>
</dbReference>
<dbReference type="RefSeq" id="WP_117001618.1">
    <property type="nucleotide sequence ID" value="NZ_BMJS01000003.1"/>
</dbReference>
<evidence type="ECO:0000313" key="1">
    <source>
        <dbReference type="EMBL" id="GGF90923.1"/>
    </source>
</evidence>
<keyword evidence="2" id="KW-1185">Reference proteome</keyword>
<accession>A0A8J2Z3F0</accession>